<dbReference type="GO" id="GO:0005525">
    <property type="term" value="F:GTP binding"/>
    <property type="evidence" value="ECO:0007669"/>
    <property type="project" value="UniProtKB-KW"/>
</dbReference>
<proteinExistence type="inferred from homology"/>
<feature type="transmembrane region" description="Helical" evidence="5">
    <location>
        <begin position="282"/>
        <end position="300"/>
    </location>
</feature>
<comment type="similarity">
    <text evidence="1">Belongs to the TRAFAC class TrmE-Era-EngA-EngB-Septin-like GTPase superfamily. AIG1/Toc34/Toc159-like paraseptin GTPase family. IAN subfamily.</text>
</comment>
<reference evidence="7" key="1">
    <citation type="submission" date="2022-08" db="EMBL/GenBank/DDBJ databases">
        <title>Genome sequencing of akame (Lates japonicus).</title>
        <authorList>
            <person name="Hashiguchi Y."/>
            <person name="Takahashi H."/>
        </authorList>
    </citation>
    <scope>NUCLEOTIDE SEQUENCE</scope>
    <source>
        <strain evidence="7">Kochi</strain>
    </source>
</reference>
<dbReference type="SUPFAM" id="SSF52540">
    <property type="entry name" value="P-loop containing nucleoside triphosphate hydrolases"/>
    <property type="match status" value="1"/>
</dbReference>
<dbReference type="Gene3D" id="3.40.50.300">
    <property type="entry name" value="P-loop containing nucleotide triphosphate hydrolases"/>
    <property type="match status" value="1"/>
</dbReference>
<dbReference type="PROSITE" id="PS51720">
    <property type="entry name" value="G_AIG1"/>
    <property type="match status" value="1"/>
</dbReference>
<dbReference type="InterPro" id="IPR027417">
    <property type="entry name" value="P-loop_NTPase"/>
</dbReference>
<evidence type="ECO:0000259" key="6">
    <source>
        <dbReference type="PROSITE" id="PS51720"/>
    </source>
</evidence>
<dbReference type="PANTHER" id="PTHR10903">
    <property type="entry name" value="GTPASE, IMAP FAMILY MEMBER-RELATED"/>
    <property type="match status" value="1"/>
</dbReference>
<keyword evidence="4" id="KW-0175">Coiled coil</keyword>
<keyword evidence="3" id="KW-0342">GTP-binding</keyword>
<dbReference type="InterPro" id="IPR006703">
    <property type="entry name" value="G_AIG1"/>
</dbReference>
<evidence type="ECO:0000313" key="8">
    <source>
        <dbReference type="Proteomes" id="UP001279410"/>
    </source>
</evidence>
<evidence type="ECO:0000256" key="3">
    <source>
        <dbReference type="ARBA" id="ARBA00023134"/>
    </source>
</evidence>
<dbReference type="EMBL" id="BRZM01000029">
    <property type="protein sequence ID" value="GLD57239.1"/>
    <property type="molecule type" value="Genomic_DNA"/>
</dbReference>
<evidence type="ECO:0000256" key="5">
    <source>
        <dbReference type="SAM" id="Phobius"/>
    </source>
</evidence>
<dbReference type="FunFam" id="3.40.50.300:FF:000366">
    <property type="entry name" value="GTPase, IMAP family member 2"/>
    <property type="match status" value="1"/>
</dbReference>
<comment type="caution">
    <text evidence="7">The sequence shown here is derived from an EMBL/GenBank/DDBJ whole genome shotgun (WGS) entry which is preliminary data.</text>
</comment>
<evidence type="ECO:0000256" key="2">
    <source>
        <dbReference type="ARBA" id="ARBA00022741"/>
    </source>
</evidence>
<dbReference type="CDD" id="cd01852">
    <property type="entry name" value="AIG1"/>
    <property type="match status" value="1"/>
</dbReference>
<gene>
    <name evidence="7" type="ORF">AKAME5_000949300</name>
</gene>
<evidence type="ECO:0000313" key="7">
    <source>
        <dbReference type="EMBL" id="GLD57239.1"/>
    </source>
</evidence>
<feature type="domain" description="AIG1-type G" evidence="6">
    <location>
        <begin position="1"/>
        <end position="194"/>
    </location>
</feature>
<keyword evidence="5" id="KW-1133">Transmembrane helix</keyword>
<feature type="coiled-coil region" evidence="4">
    <location>
        <begin position="190"/>
        <end position="217"/>
    </location>
</feature>
<keyword evidence="5" id="KW-0472">Membrane</keyword>
<keyword evidence="2" id="KW-0547">Nucleotide-binding</keyword>
<dbReference type="InterPro" id="IPR045058">
    <property type="entry name" value="GIMA/IAN/Toc"/>
</dbReference>
<organism evidence="7 8">
    <name type="scientific">Lates japonicus</name>
    <name type="common">Japanese lates</name>
    <dbReference type="NCBI Taxonomy" id="270547"/>
    <lineage>
        <taxon>Eukaryota</taxon>
        <taxon>Metazoa</taxon>
        <taxon>Chordata</taxon>
        <taxon>Craniata</taxon>
        <taxon>Vertebrata</taxon>
        <taxon>Euteleostomi</taxon>
        <taxon>Actinopterygii</taxon>
        <taxon>Neopterygii</taxon>
        <taxon>Teleostei</taxon>
        <taxon>Neoteleostei</taxon>
        <taxon>Acanthomorphata</taxon>
        <taxon>Carangaria</taxon>
        <taxon>Carangaria incertae sedis</taxon>
        <taxon>Centropomidae</taxon>
        <taxon>Lates</taxon>
    </lineage>
</organism>
<accession>A0AAD3R4P2</accession>
<dbReference type="Pfam" id="PF04548">
    <property type="entry name" value="AIG1"/>
    <property type="match status" value="1"/>
</dbReference>
<sequence>MVLIGKTGNGKSASGNTILNREAFRSVLSPGSVTSECEKAKGTVDGCRVAVIDTPGIYDTKYKEEEVFRKLKECISFSAPGPHVFLIVIKLDRFTQEEQKTVELLQMVFGDRAADYSMVLFTHGEKLGDTTIEVFFSQSQPLSSLIAKCNWRYHVFSNTVSNDRQVPELLAKVRSMICDNGGTFYTNAMFQEAERLIQGETEKILKAKAEKIRKEEEKLRAMFEGQLLQEKLEWNKQYYRSKSREKAEKKNKFLVTGMILTSAEVGIAIGAAAGAAGGPVCMGIGAAVGGAVGAAVGVLVPSAVKALKNKCATQ</sequence>
<keyword evidence="5" id="KW-0812">Transmembrane</keyword>
<dbReference type="AlphaFoldDB" id="A0AAD3R4P2"/>
<evidence type="ECO:0000256" key="1">
    <source>
        <dbReference type="ARBA" id="ARBA00008535"/>
    </source>
</evidence>
<evidence type="ECO:0000256" key="4">
    <source>
        <dbReference type="SAM" id="Coils"/>
    </source>
</evidence>
<keyword evidence="8" id="KW-1185">Reference proteome</keyword>
<protein>
    <submittedName>
        <fullName evidence="7">GTPase IMAP family member 9-like protein</fullName>
    </submittedName>
</protein>
<dbReference type="PANTHER" id="PTHR10903:SF170">
    <property type="entry name" value="GTPASE IMAP FAMILY MEMBER 7"/>
    <property type="match status" value="1"/>
</dbReference>
<name>A0AAD3R4P2_LATJO</name>
<dbReference type="Proteomes" id="UP001279410">
    <property type="component" value="Unassembled WGS sequence"/>
</dbReference>
<feature type="transmembrane region" description="Helical" evidence="5">
    <location>
        <begin position="253"/>
        <end position="276"/>
    </location>
</feature>